<dbReference type="RefSeq" id="WP_259314154.1">
    <property type="nucleotide sequence ID" value="NZ_CP087164.1"/>
</dbReference>
<dbReference type="KEGG" id="sbae:DSM104329_00859"/>
<dbReference type="Gene3D" id="1.10.357.10">
    <property type="entry name" value="Tetracycline Repressor, domain 2"/>
    <property type="match status" value="1"/>
</dbReference>
<dbReference type="PANTHER" id="PTHR30055:SF239">
    <property type="entry name" value="TRANSCRIPTIONAL REGULATORY PROTEIN"/>
    <property type="match status" value="1"/>
</dbReference>
<keyword evidence="1 2" id="KW-0238">DNA-binding</keyword>
<protein>
    <recommendedName>
        <fullName evidence="3">HTH tetR-type domain-containing protein</fullName>
    </recommendedName>
</protein>
<dbReference type="InterPro" id="IPR001647">
    <property type="entry name" value="HTH_TetR"/>
</dbReference>
<evidence type="ECO:0000259" key="3">
    <source>
        <dbReference type="PROSITE" id="PS50977"/>
    </source>
</evidence>
<dbReference type="PROSITE" id="PS50977">
    <property type="entry name" value="HTH_TETR_2"/>
    <property type="match status" value="1"/>
</dbReference>
<feature type="DNA-binding region" description="H-T-H motif" evidence="2">
    <location>
        <begin position="29"/>
        <end position="48"/>
    </location>
</feature>
<evidence type="ECO:0000313" key="5">
    <source>
        <dbReference type="Proteomes" id="UP001162834"/>
    </source>
</evidence>
<dbReference type="PANTHER" id="PTHR30055">
    <property type="entry name" value="HTH-TYPE TRANSCRIPTIONAL REGULATOR RUTR"/>
    <property type="match status" value="1"/>
</dbReference>
<name>A0A9E6XU79_9ACTN</name>
<keyword evidence="5" id="KW-1185">Reference proteome</keyword>
<evidence type="ECO:0000256" key="2">
    <source>
        <dbReference type="PROSITE-ProRule" id="PRU00335"/>
    </source>
</evidence>
<dbReference type="InterPro" id="IPR009057">
    <property type="entry name" value="Homeodomain-like_sf"/>
</dbReference>
<accession>A0A9E6XU79</accession>
<proteinExistence type="predicted"/>
<dbReference type="Pfam" id="PF00440">
    <property type="entry name" value="TetR_N"/>
    <property type="match status" value="1"/>
</dbReference>
<dbReference type="SUPFAM" id="SSF46689">
    <property type="entry name" value="Homeodomain-like"/>
    <property type="match status" value="1"/>
</dbReference>
<gene>
    <name evidence="4" type="ORF">DSM104329_00859</name>
</gene>
<dbReference type="AlphaFoldDB" id="A0A9E6XU79"/>
<evidence type="ECO:0000256" key="1">
    <source>
        <dbReference type="ARBA" id="ARBA00023125"/>
    </source>
</evidence>
<dbReference type="EMBL" id="CP087164">
    <property type="protein sequence ID" value="UGS34481.1"/>
    <property type="molecule type" value="Genomic_DNA"/>
</dbReference>
<sequence length="182" mass="20718">MAAPTRTPRPHWIDAGLRALASGGPEAVRIDTLARELGVTRGGFYWHFKDRRVLLDEMLDTWERRSTDEVLERVEREGGDARDKVRRAGMLTFSRELLPIDLAVRDWARRDPAVGERLRRVDDRRMAYLRRLIGTFDTDADDVEARAMLAFALAIGNHFVAAGHEGRSRADVLDLAVRRILS</sequence>
<dbReference type="GO" id="GO:0000976">
    <property type="term" value="F:transcription cis-regulatory region binding"/>
    <property type="evidence" value="ECO:0007669"/>
    <property type="project" value="TreeGrafter"/>
</dbReference>
<dbReference type="Proteomes" id="UP001162834">
    <property type="component" value="Chromosome"/>
</dbReference>
<dbReference type="InterPro" id="IPR050109">
    <property type="entry name" value="HTH-type_TetR-like_transc_reg"/>
</dbReference>
<evidence type="ECO:0000313" key="4">
    <source>
        <dbReference type="EMBL" id="UGS34481.1"/>
    </source>
</evidence>
<feature type="domain" description="HTH tetR-type" evidence="3">
    <location>
        <begin position="6"/>
        <end position="66"/>
    </location>
</feature>
<reference evidence="4" key="1">
    <citation type="journal article" date="2022" name="Int. J. Syst. Evol. Microbiol.">
        <title>Pseudomonas aegrilactucae sp. nov. and Pseudomonas morbosilactucae sp. nov., pathogens causing bacterial rot of lettuce in Japan.</title>
        <authorList>
            <person name="Sawada H."/>
            <person name="Fujikawa T."/>
            <person name="Satou M."/>
        </authorList>
    </citation>
    <scope>NUCLEOTIDE SEQUENCE</scope>
    <source>
        <strain evidence="4">0166_1</strain>
    </source>
</reference>
<organism evidence="4 5">
    <name type="scientific">Capillimicrobium parvum</name>
    <dbReference type="NCBI Taxonomy" id="2884022"/>
    <lineage>
        <taxon>Bacteria</taxon>
        <taxon>Bacillati</taxon>
        <taxon>Actinomycetota</taxon>
        <taxon>Thermoleophilia</taxon>
        <taxon>Solirubrobacterales</taxon>
        <taxon>Capillimicrobiaceae</taxon>
        <taxon>Capillimicrobium</taxon>
    </lineage>
</organism>
<dbReference type="GO" id="GO:0003700">
    <property type="term" value="F:DNA-binding transcription factor activity"/>
    <property type="evidence" value="ECO:0007669"/>
    <property type="project" value="TreeGrafter"/>
</dbReference>